<feature type="region of interest" description="Disordered" evidence="1">
    <location>
        <begin position="1402"/>
        <end position="1423"/>
    </location>
</feature>
<keyword evidence="4" id="KW-1185">Reference proteome</keyword>
<feature type="compositionally biased region" description="Basic residues" evidence="1">
    <location>
        <begin position="1152"/>
        <end position="1161"/>
    </location>
</feature>
<dbReference type="InterPro" id="IPR015943">
    <property type="entry name" value="WD40/YVTN_repeat-like_dom_sf"/>
</dbReference>
<feature type="region of interest" description="Disordered" evidence="1">
    <location>
        <begin position="910"/>
        <end position="1067"/>
    </location>
</feature>
<evidence type="ECO:0000313" key="4">
    <source>
        <dbReference type="Proteomes" id="UP000837857"/>
    </source>
</evidence>
<dbReference type="InterPro" id="IPR045142">
    <property type="entry name" value="BCAS3-like"/>
</dbReference>
<proteinExistence type="predicted"/>
<feature type="region of interest" description="Disordered" evidence="1">
    <location>
        <begin position="1089"/>
        <end position="1112"/>
    </location>
</feature>
<feature type="non-terminal residue" evidence="3">
    <location>
        <position position="1"/>
    </location>
</feature>
<evidence type="ECO:0000313" key="3">
    <source>
        <dbReference type="EMBL" id="CAH2063680.1"/>
    </source>
</evidence>
<feature type="compositionally biased region" description="Basic and acidic residues" evidence="1">
    <location>
        <begin position="869"/>
        <end position="878"/>
    </location>
</feature>
<feature type="compositionally biased region" description="Basic and acidic residues" evidence="1">
    <location>
        <begin position="955"/>
        <end position="1026"/>
    </location>
</feature>
<protein>
    <recommendedName>
        <fullName evidence="2">BCAS3 WD40 domain-containing protein</fullName>
    </recommendedName>
</protein>
<gene>
    <name evidence="3" type="ORF">IPOD504_LOCUS12628</name>
</gene>
<evidence type="ECO:0000256" key="1">
    <source>
        <dbReference type="SAM" id="MobiDB-lite"/>
    </source>
</evidence>
<feature type="region of interest" description="Disordered" evidence="1">
    <location>
        <begin position="766"/>
        <end position="786"/>
    </location>
</feature>
<dbReference type="EMBL" id="OW152815">
    <property type="protein sequence ID" value="CAH2063680.1"/>
    <property type="molecule type" value="Genomic_DNA"/>
</dbReference>
<feature type="compositionally biased region" description="Polar residues" evidence="1">
    <location>
        <begin position="1592"/>
        <end position="1602"/>
    </location>
</feature>
<feature type="region of interest" description="Disordered" evidence="1">
    <location>
        <begin position="1562"/>
        <end position="1615"/>
    </location>
</feature>
<sequence>MKSILFNKVLVHHVSRVATALSGFINDVTLSSSSNLDPKDVIQWARFETADINEPTPEGDSEKDTSPLLLILGYGSGVQVWLIPHTGEAQEVLSWRQGTVRVLRILPTPQHGDCFASKRPLIALCDSASPGPSFCSLSFISIRGGEQVKSIKFKSPIIDVLANKRAVVVSFAERFAVFDAATLEDRVAVTTCYPCPCPLGGAGPANPLALADRWLAYADRKLNPSKRSGGGCEGEGVTSYTATVLHAAKSLSKGLRGLGESVAHSLGGRSTSQSPSPPNADLQQPGVVTVLDIEGSEEEDGQEGEEPCDPIVAHFVAHSEAVIALKFDPSGMLLVTADRRGHDFHVFRINPHPFGPTLASVHHLYILHRGDTTAKVQDIAISADSRWTAISTLRGTTHVFAISPYGGACGVRTHTQPRVVNRLSRFQRSAGLPIHAPAAAHSPVCEAGWAPAAGGQGAWYPNPRLPPFPAPTVTQPLAQLRPTTNLPTHTITRTSSGRQRLSSLSEESSSAPLLARACFGTGAVVTGAGGGGAAAGGAHVMRGSPVSLYLMAASGSLLHLVLHPRAARSVPKEKICDESPVELEVEPVAQWPLQRPPAAADLLAPLPPSNPLLQPLSCRRCADMCMSEEERWLSQVEIVTHAGPHRRLWMGPQFVFKTYNCTGSNSSLSEAETVEVDTSSARGAARSTPVNMPGVRPIVPVLIDSGSASSLEHCAIGQLPAQISAGRERKGDLRLRGWPREERGGHVARSPGVVRAVDPLGTVVAPPAPAPAPPAPLDPDAHTAPNADEATFRPVVRAPASLPLQPDLPLRPLPRTTTIPVQTIPPLPHLSPDDAMPLSMDVIIPAALNVENWLSSNFSSGPDAALDARRITGDDHSGGRAPQTVASVNVDDSLSKDLDSKGIVCEREERVRASASAEPECESKTKSLPKSNRRSDDIQPTARIRSKKTPTKLSVSEKDASDVSVKDKKITDDKVKTTEAPKKEKGRDIKSSKDSKIVQESTADKKCDEAKPEIVNKSAKETKDRVPTSNTSKIETIIQSSIKESPAELCKANKPSNEPSKLKESTVKITPSDVLSELNTHAPTIDVENEPSTAMKKKITNKDTEEDKSKEYISDTIKTEDQAWDMLLNESKVSQFEQPSILKEEVEETTKLKTKKSRKARKIQEDNHSKDDDDSFIEIHNIEDRQQIDADELVSISTPFEEFDPSTSFLSKCKNSRSTKINIKDNKDYEKNLEEAIQESETPKKCNKKPSINKFDLETSDYSSGVKTEEIRKYSATEIINVDASEENPNQEDLLIKQKSSKAKSQSPCLVGKKLDHEMAGTDSKEVYVINTTEDDFPDIQITRGNKSRKKSPQPQIEVKSQENTNSFEPPSKSWSNIAASKNVKKIETEVNVTTKEISTKAQNYESKNDTSHEESQKSSKATEISLQDKLIELCKRTDIIVAECGAPSELNFVEEHHSVLHELPPLDGPEFGLDEFKLEVMKDSLLEVADVKVTSPICKINIDDILTSMKGSASKMVDSSTYNLIDIEKVPAKKEKGFSVIETDKITSQEVKIDVESKIEKDNEVMEKSSDDDVTSPVVSTDSDKEEKRTIGTSGLAQPSLKQSKSKKSRRKKK</sequence>
<name>A0ABN8IQD6_9NEOP</name>
<dbReference type="PANTHER" id="PTHR13268:SF0">
    <property type="entry name" value="BCAS3 MICROTUBULE ASSOCIATED CELL MIGRATION FACTOR"/>
    <property type="match status" value="1"/>
</dbReference>
<feature type="compositionally biased region" description="Polar residues" evidence="1">
    <location>
        <begin position="1027"/>
        <end position="1043"/>
    </location>
</feature>
<feature type="region of interest" description="Disordered" evidence="1">
    <location>
        <begin position="1149"/>
        <end position="1177"/>
    </location>
</feature>
<organism evidence="3 4">
    <name type="scientific">Iphiclides podalirius</name>
    <name type="common">scarce swallowtail</name>
    <dbReference type="NCBI Taxonomy" id="110791"/>
    <lineage>
        <taxon>Eukaryota</taxon>
        <taxon>Metazoa</taxon>
        <taxon>Ecdysozoa</taxon>
        <taxon>Arthropoda</taxon>
        <taxon>Hexapoda</taxon>
        <taxon>Insecta</taxon>
        <taxon>Pterygota</taxon>
        <taxon>Neoptera</taxon>
        <taxon>Endopterygota</taxon>
        <taxon>Lepidoptera</taxon>
        <taxon>Glossata</taxon>
        <taxon>Ditrysia</taxon>
        <taxon>Papilionoidea</taxon>
        <taxon>Papilionidae</taxon>
        <taxon>Papilioninae</taxon>
        <taxon>Iphiclides</taxon>
    </lineage>
</organism>
<dbReference type="InterPro" id="IPR048382">
    <property type="entry name" value="BCAS3_WD40"/>
</dbReference>
<dbReference type="PANTHER" id="PTHR13268">
    <property type="entry name" value="BREAST CARCINOMA AMPLIFIED SEQUENCE 3"/>
    <property type="match status" value="1"/>
</dbReference>
<feature type="region of interest" description="Disordered" evidence="1">
    <location>
        <begin position="487"/>
        <end position="506"/>
    </location>
</feature>
<feature type="compositionally biased region" description="Basic and acidic residues" evidence="1">
    <location>
        <begin position="1562"/>
        <end position="1572"/>
    </location>
</feature>
<feature type="compositionally biased region" description="Basic and acidic residues" evidence="1">
    <location>
        <begin position="1407"/>
        <end position="1418"/>
    </location>
</feature>
<accession>A0ABN8IQD6</accession>
<reference evidence="3" key="1">
    <citation type="submission" date="2022-03" db="EMBL/GenBank/DDBJ databases">
        <authorList>
            <person name="Martin H S."/>
        </authorList>
    </citation>
    <scope>NUCLEOTIDE SEQUENCE</scope>
</reference>
<feature type="compositionally biased region" description="Pro residues" evidence="1">
    <location>
        <begin position="766"/>
        <end position="777"/>
    </location>
</feature>
<feature type="compositionally biased region" description="Basic residues" evidence="1">
    <location>
        <begin position="1605"/>
        <end position="1615"/>
    </location>
</feature>
<feature type="compositionally biased region" description="Basic and acidic residues" evidence="1">
    <location>
        <begin position="1100"/>
        <end position="1112"/>
    </location>
</feature>
<dbReference type="InterPro" id="IPR036322">
    <property type="entry name" value="WD40_repeat_dom_sf"/>
</dbReference>
<dbReference type="Proteomes" id="UP000837857">
    <property type="component" value="Chromosome 3"/>
</dbReference>
<feature type="compositionally biased region" description="Polar residues" evidence="1">
    <location>
        <begin position="1362"/>
        <end position="1376"/>
    </location>
</feature>
<feature type="region of interest" description="Disordered" evidence="1">
    <location>
        <begin position="869"/>
        <end position="893"/>
    </location>
</feature>
<feature type="region of interest" description="Disordered" evidence="1">
    <location>
        <begin position="262"/>
        <end position="284"/>
    </location>
</feature>
<dbReference type="Gene3D" id="2.130.10.10">
    <property type="entry name" value="YVTN repeat-like/Quinoprotein amine dehydrogenase"/>
    <property type="match status" value="1"/>
</dbReference>
<feature type="region of interest" description="Disordered" evidence="1">
    <location>
        <begin position="1314"/>
        <end position="1376"/>
    </location>
</feature>
<feature type="compositionally biased region" description="Basic and acidic residues" evidence="1">
    <location>
        <begin position="1314"/>
        <end position="1326"/>
    </location>
</feature>
<dbReference type="SUPFAM" id="SSF50978">
    <property type="entry name" value="WD40 repeat-like"/>
    <property type="match status" value="1"/>
</dbReference>
<evidence type="ECO:0000259" key="2">
    <source>
        <dbReference type="Pfam" id="PF21034"/>
    </source>
</evidence>
<feature type="compositionally biased region" description="Low complexity" evidence="1">
    <location>
        <begin position="495"/>
        <end position="506"/>
    </location>
</feature>
<feature type="domain" description="BCAS3 WD40" evidence="2">
    <location>
        <begin position="42"/>
        <end position="432"/>
    </location>
</feature>
<dbReference type="Pfam" id="PF21034">
    <property type="entry name" value="BCAS3_WD40"/>
    <property type="match status" value="1"/>
</dbReference>
<feature type="compositionally biased region" description="Basic and acidic residues" evidence="1">
    <location>
        <begin position="1162"/>
        <end position="1171"/>
    </location>
</feature>